<dbReference type="PROSITE" id="PS51184">
    <property type="entry name" value="JMJC"/>
    <property type="match status" value="1"/>
</dbReference>
<proteinExistence type="inferred from homology"/>
<evidence type="ECO:0000256" key="3">
    <source>
        <dbReference type="ARBA" id="ARBA00022723"/>
    </source>
</evidence>
<keyword evidence="3" id="KW-0479">Metal-binding</keyword>
<feature type="compositionally biased region" description="Basic residues" evidence="6">
    <location>
        <begin position="116"/>
        <end position="132"/>
    </location>
</feature>
<dbReference type="SUPFAM" id="SSF51197">
    <property type="entry name" value="Clavaminate synthase-like"/>
    <property type="match status" value="1"/>
</dbReference>
<evidence type="ECO:0000256" key="4">
    <source>
        <dbReference type="ARBA" id="ARBA00023242"/>
    </source>
</evidence>
<evidence type="ECO:0000256" key="2">
    <source>
        <dbReference type="ARBA" id="ARBA00006801"/>
    </source>
</evidence>
<feature type="region of interest" description="Disordered" evidence="6">
    <location>
        <begin position="1437"/>
        <end position="1457"/>
    </location>
</feature>
<gene>
    <name evidence="10" type="primary">LOC107014353</name>
</gene>
<comment type="subcellular location">
    <subcellularLocation>
        <location evidence="1">Nucleus</location>
    </subcellularLocation>
</comment>
<dbReference type="InterPro" id="IPR017956">
    <property type="entry name" value="AT_hook_DNA-bd_motif"/>
</dbReference>
<dbReference type="InterPro" id="IPR045109">
    <property type="entry name" value="LSDs-like"/>
</dbReference>
<feature type="domain" description="RING-type" evidence="7">
    <location>
        <begin position="886"/>
        <end position="931"/>
    </location>
</feature>
<accession>A0ABM1GDU4</accession>
<evidence type="ECO:0000259" key="7">
    <source>
        <dbReference type="PROSITE" id="PS50089"/>
    </source>
</evidence>
<evidence type="ECO:0000256" key="5">
    <source>
        <dbReference type="PROSITE-ProRule" id="PRU00175"/>
    </source>
</evidence>
<dbReference type="PANTHER" id="PTHR12549:SF38">
    <property type="entry name" value="JMJC DOMAIN-CONTAINING HISTONE DEMETHYLASE 2, ISOFORM A"/>
    <property type="match status" value="1"/>
</dbReference>
<feature type="compositionally biased region" description="Basic and acidic residues" evidence="6">
    <location>
        <begin position="215"/>
        <end position="240"/>
    </location>
</feature>
<keyword evidence="4" id="KW-0539">Nucleus</keyword>
<dbReference type="SMART" id="SM00384">
    <property type="entry name" value="AT_hook"/>
    <property type="match status" value="10"/>
</dbReference>
<sequence length="1695" mass="187571">MVDDKVMEDLNQKQGSFDGQLVLVPFLENVVANASVISSKKRGRPKGSKNNRRSVEENVGTSGTASVMDGSGQRVLMKNRLDRPKGSKNSRRSGEEDGGISGTVSVMDGSREGFLMKKKMQLGRPKGYKNNRRRGEENVGISGTVSMMDGSGGGVLMTKKNKRLGGPKGSKNKKRKVGENGESPNAAGIGNDSDAMLMKKKNVGQRHKGSKSKKKNMEQNREHQVRRTKKEGEERMKDCGEEGSITKRGRGRPKGSKSEKKTVTANETGVLLLIDDTSVGKRNTDVVEKEIFTTGDFGISANQVSGRNEIVKKKIGRPKGSRNKKKVLIGRLTVPSRNEGGSKDIDSNKGKILMPAENAGKMDDFVVGYKKHIVKRGRPRGSKTKKKVTLAYMSNANATTGHEVDVMCQGENEKRITMAGQNGVTLNEDQGMIVKKEDMRGRSRGSRTKSKVIPGHSSGTNTNDGDMDAVRKEDDGKRKFVAEGGGNGIAISNGERIFKKERRGLPKASKSKKRTTGSNFADANLNNREQDVGTMRLNVAENGMLLTEENKGDLNEVALVSAVRVIKRKGVLGQPKGSKNKKKTIISSSSDVCSGHGVGAMNSSKEHENKMASLATDHMVGILSEVTITKMDSCSLPQGLHNENKIVESGENQHAIVDAAEDGTRKVVKKKRCRGRVKNSENKKQAAVRRGRPKGLKNKRMAGEIATVTNVVNLSIKRKNGRGRPKGSKNKKAKIMSEINNKTAGALIVYDDGGGSQAEQKVKHCGMLPVATENGGISGESVLLDALGGGVSKRKVSSGRPKGSKNKKKAVTFDMGLPCQVSCQNAVSKMVKRRGRPKGLNDKKKISIVSDCKGEQELSANAETSGLTGQGVLDAIGWKDQQNFWCHQCRNIKASVVTCSKCRRKHYCDDCIAKWYPDRTNDEVEDTCPFCYGNCNCGACLQKDVFLKDCCKETDENMRLEGSLYLLFNILPLLRHIQKEQRFELEVEANIRGVQLTEEDVIISAVDDDDRVYCDNCNTSIVNLHRSCPNPDCSYDICVNCCRELRDGAQHGATEVSSSLSKSVEASRITALKGNNAPDGWRSPETLLANDCPTHMSFDVAEWRAKSDGSIPCPPKECGGCGSSLMALRRIFEANWVDQLIQSAEALTCNYRLPDIDLSHGCSFCLATTSVQDGDNRCQVREASFRNNSHDNLLYCPNAVHVDGNEFEHFQMHWRAGEPVIVRNAQAKASGLSWEPMVMWRAFRKASKKLKEEHFSVMSIDCLDWCQVQINIHQFFKGYLEGRRHHNGWPEILKLKDWPPANTFEECLPRHGADFFAMLPFSEYTHPRQGLLNLATKLPDTALKPDLGPKTYIAYGYQEELGRGDSVTKLHCDISDAVNILTHTTKAKVDHNQREIIEKLRKQQEVEDSKEHCPGIAEAPDSHQRSDKTETINFYSQESTGDNKSCLPETMDKGKDIDKGENIISERDYADISGRTSLPNEINPSTNALALAEADVALEIKQDCSEIECGGAVWDIFRRQDVPKLIEYLQRHWREFRHFNNAPVSSVIHPIHDQTFYLEEKHKKQLKEEFNVEPWTFEQYLGEAVFIPAGCPHQVRNRQSCIKVAVDFVSPENVQECIRLTEEFRLLPKGHRSKEDILEVKKLGLYAASVAVDEAINLLSKLNAPQSRDELQQQEHATGTESSIAEGLDNGIHQL</sequence>
<feature type="compositionally biased region" description="Basic residues" evidence="6">
    <location>
        <begin position="686"/>
        <end position="696"/>
    </location>
</feature>
<feature type="compositionally biased region" description="Basic residues" evidence="6">
    <location>
        <begin position="39"/>
        <end position="52"/>
    </location>
</feature>
<dbReference type="Gene3D" id="2.60.120.650">
    <property type="entry name" value="Cupin"/>
    <property type="match status" value="1"/>
</dbReference>
<keyword evidence="9" id="KW-1185">Reference proteome</keyword>
<feature type="region of interest" description="Disordered" evidence="6">
    <location>
        <begin position="501"/>
        <end position="527"/>
    </location>
</feature>
<dbReference type="PROSITE" id="PS50089">
    <property type="entry name" value="ZF_RING_2"/>
    <property type="match status" value="1"/>
</dbReference>
<dbReference type="Proteomes" id="UP000694930">
    <property type="component" value="Chromosome 3"/>
</dbReference>
<keyword evidence="5" id="KW-0863">Zinc-finger</keyword>
<feature type="domain" description="JmjC" evidence="8">
    <location>
        <begin position="1327"/>
        <end position="1625"/>
    </location>
</feature>
<feature type="compositionally biased region" description="Polar residues" evidence="6">
    <location>
        <begin position="1674"/>
        <end position="1683"/>
    </location>
</feature>
<comment type="similarity">
    <text evidence="2">Belongs to the JARID1 histone demethylase family.</text>
</comment>
<keyword evidence="5" id="KW-0862">Zinc</keyword>
<feature type="region of interest" description="Disordered" evidence="6">
    <location>
        <begin position="675"/>
        <end position="696"/>
    </location>
</feature>
<dbReference type="InterPro" id="IPR003347">
    <property type="entry name" value="JmjC_dom"/>
</dbReference>
<feature type="region of interest" description="Disordered" evidence="6">
    <location>
        <begin position="438"/>
        <end position="468"/>
    </location>
</feature>
<evidence type="ECO:0000256" key="6">
    <source>
        <dbReference type="SAM" id="MobiDB-lite"/>
    </source>
</evidence>
<protein>
    <submittedName>
        <fullName evidence="10">Uncharacterized protein LOC107014353</fullName>
    </submittedName>
</protein>
<feature type="region of interest" description="Disordered" evidence="6">
    <location>
        <begin position="573"/>
        <end position="608"/>
    </location>
</feature>
<feature type="region of interest" description="Disordered" evidence="6">
    <location>
        <begin position="38"/>
        <end position="262"/>
    </location>
</feature>
<name>A0ABM1GDU4_SOLPN</name>
<evidence type="ECO:0000313" key="10">
    <source>
        <dbReference type="RefSeq" id="XP_015069710.1"/>
    </source>
</evidence>
<dbReference type="GeneID" id="107014353"/>
<reference evidence="9" key="1">
    <citation type="journal article" date="2014" name="Nat. Genet.">
        <title>The genome of the stress-tolerant wild tomato species Solanum pennellii.</title>
        <authorList>
            <person name="Bolger A."/>
            <person name="Scossa F."/>
            <person name="Bolger M.E."/>
            <person name="Lanz C."/>
            <person name="Maumus F."/>
            <person name="Tohge T."/>
            <person name="Quesneville H."/>
            <person name="Alseekh S."/>
            <person name="Sorensen I."/>
            <person name="Lichtenstein G."/>
            <person name="Fich E.A."/>
            <person name="Conte M."/>
            <person name="Keller H."/>
            <person name="Schneeberger K."/>
            <person name="Schwacke R."/>
            <person name="Ofner I."/>
            <person name="Vrebalov J."/>
            <person name="Xu Y."/>
            <person name="Osorio S."/>
            <person name="Aflitos S.A."/>
            <person name="Schijlen E."/>
            <person name="Jimenez-Gomez J.M."/>
            <person name="Ryngajllo M."/>
            <person name="Kimura S."/>
            <person name="Kumar R."/>
            <person name="Koenig D."/>
            <person name="Headland L.R."/>
            <person name="Maloof J.N."/>
            <person name="Sinha N."/>
            <person name="van Ham R.C."/>
            <person name="Lankhorst R.K."/>
            <person name="Mao L."/>
            <person name="Vogel A."/>
            <person name="Arsova B."/>
            <person name="Panstruga R."/>
            <person name="Fei Z."/>
            <person name="Rose J.K."/>
            <person name="Zamir D."/>
            <person name="Carrari F."/>
            <person name="Giovannoni J.J."/>
            <person name="Weigel D."/>
            <person name="Usadel B."/>
            <person name="Fernie A.R."/>
        </authorList>
    </citation>
    <scope>NUCLEOTIDE SEQUENCE [LARGE SCALE GENOMIC DNA]</scope>
    <source>
        <strain evidence="9">cv. LA0716</strain>
    </source>
</reference>
<dbReference type="InterPro" id="IPR001841">
    <property type="entry name" value="Znf_RING"/>
</dbReference>
<organism evidence="9 10">
    <name type="scientific">Solanum pennellii</name>
    <name type="common">Tomato</name>
    <name type="synonym">Lycopersicon pennellii</name>
    <dbReference type="NCBI Taxonomy" id="28526"/>
    <lineage>
        <taxon>Eukaryota</taxon>
        <taxon>Viridiplantae</taxon>
        <taxon>Streptophyta</taxon>
        <taxon>Embryophyta</taxon>
        <taxon>Tracheophyta</taxon>
        <taxon>Spermatophyta</taxon>
        <taxon>Magnoliopsida</taxon>
        <taxon>eudicotyledons</taxon>
        <taxon>Gunneridae</taxon>
        <taxon>Pentapetalae</taxon>
        <taxon>asterids</taxon>
        <taxon>lamiids</taxon>
        <taxon>Solanales</taxon>
        <taxon>Solanaceae</taxon>
        <taxon>Solanoideae</taxon>
        <taxon>Solaneae</taxon>
        <taxon>Solanum</taxon>
        <taxon>Solanum subgen. Lycopersicon</taxon>
    </lineage>
</organism>
<feature type="region of interest" description="Disordered" evidence="6">
    <location>
        <begin position="1667"/>
        <end position="1695"/>
    </location>
</feature>
<reference evidence="10" key="2">
    <citation type="submission" date="2025-08" db="UniProtKB">
        <authorList>
            <consortium name="RefSeq"/>
        </authorList>
    </citation>
    <scope>IDENTIFICATION</scope>
</reference>
<feature type="compositionally biased region" description="Polar residues" evidence="6">
    <location>
        <begin position="516"/>
        <end position="527"/>
    </location>
</feature>
<dbReference type="SMART" id="SM00558">
    <property type="entry name" value="JmjC"/>
    <property type="match status" value="1"/>
</dbReference>
<dbReference type="RefSeq" id="XP_015069710.1">
    <property type="nucleotide sequence ID" value="XM_015214224.2"/>
</dbReference>
<evidence type="ECO:0000259" key="8">
    <source>
        <dbReference type="PROSITE" id="PS51184"/>
    </source>
</evidence>
<evidence type="ECO:0000313" key="9">
    <source>
        <dbReference type="Proteomes" id="UP000694930"/>
    </source>
</evidence>
<feature type="compositionally biased region" description="Basic residues" evidence="6">
    <location>
        <begin position="159"/>
        <end position="176"/>
    </location>
</feature>
<dbReference type="Pfam" id="PF02373">
    <property type="entry name" value="JmjC"/>
    <property type="match status" value="1"/>
</dbReference>
<evidence type="ECO:0000256" key="1">
    <source>
        <dbReference type="ARBA" id="ARBA00004123"/>
    </source>
</evidence>
<dbReference type="PANTHER" id="PTHR12549">
    <property type="entry name" value="JMJC DOMAIN-CONTAINING HISTONE DEMETHYLATION PROTEIN"/>
    <property type="match status" value="1"/>
</dbReference>
<feature type="compositionally biased region" description="Basic residues" evidence="6">
    <location>
        <begin position="198"/>
        <end position="214"/>
    </location>
</feature>